<dbReference type="InterPro" id="IPR001212">
    <property type="entry name" value="Somatomedin_B_dom"/>
</dbReference>
<reference evidence="4" key="1">
    <citation type="submission" date="2021-03" db="EMBL/GenBank/DDBJ databases">
        <authorList>
            <person name="Bekaert M."/>
        </authorList>
    </citation>
    <scope>NUCLEOTIDE SEQUENCE</scope>
</reference>
<dbReference type="InterPro" id="IPR036024">
    <property type="entry name" value="Somatomedin_B-like_dom_sf"/>
</dbReference>
<feature type="domain" description="SMB" evidence="3">
    <location>
        <begin position="240"/>
        <end position="289"/>
    </location>
</feature>
<sequence>MTVYLLLFQSLVSGGVGNRRIPTTNASVPQPVKQSCVGRCGLPPDSNHQCQCNTACKTYNDCCDDYDAFCLGGLLIFAEPIRCMKTIGKPRQIPLPYSLLSAGVGYRPIPTTNVSVTRLVKRTMTVYLLLFQSLVSGGVGYRQIPTTNISVTRLVKRTMTVYLLLFQSLVSGGLGYRQIPTTNVSVTRPVKPVCKTYNDCIFTSISESCVGMCGLPPDSNHQCQCNTAFKTYNDCIFSSISESCVGRCGLPPDSNHQCQCNTACKTYNDCCDDYDAFCLGGLLIFAEPIRCMKTIGKPRQIPLPYVRCAEIYRMYEIQCIRPPIM</sequence>
<dbReference type="OrthoDB" id="6343515at2759"/>
<gene>
    <name evidence="4" type="ORF">MEDL_24211</name>
</gene>
<feature type="domain" description="SMB" evidence="3">
    <location>
        <begin position="32"/>
        <end position="81"/>
    </location>
</feature>
<evidence type="ECO:0000313" key="4">
    <source>
        <dbReference type="EMBL" id="CAG2210080.1"/>
    </source>
</evidence>
<dbReference type="SUPFAM" id="SSF90188">
    <property type="entry name" value="Somatomedin B domain"/>
    <property type="match status" value="2"/>
</dbReference>
<evidence type="ECO:0000313" key="5">
    <source>
        <dbReference type="Proteomes" id="UP000683360"/>
    </source>
</evidence>
<dbReference type="GO" id="GO:0016787">
    <property type="term" value="F:hydrolase activity"/>
    <property type="evidence" value="ECO:0007669"/>
    <property type="project" value="UniProtKB-KW"/>
</dbReference>
<feature type="chain" id="PRO_5035759457" evidence="2">
    <location>
        <begin position="18"/>
        <end position="325"/>
    </location>
</feature>
<keyword evidence="1" id="KW-1015">Disulfide bond</keyword>
<feature type="signal peptide" evidence="2">
    <location>
        <begin position="1"/>
        <end position="17"/>
    </location>
</feature>
<dbReference type="Gene3D" id="4.10.410.20">
    <property type="match status" value="2"/>
</dbReference>
<keyword evidence="4" id="KW-0378">Hydrolase</keyword>
<dbReference type="EC" id="3.1.-.-" evidence="4"/>
<dbReference type="SMART" id="SM00201">
    <property type="entry name" value="SO"/>
    <property type="match status" value="2"/>
</dbReference>
<protein>
    <submittedName>
        <fullName evidence="4">ENDOU</fullName>
        <ecNumber evidence="4">3.1.-.-</ecNumber>
    </submittedName>
</protein>
<keyword evidence="2" id="KW-0732">Signal</keyword>
<accession>A0A8S3RKZ3</accession>
<evidence type="ECO:0000256" key="2">
    <source>
        <dbReference type="SAM" id="SignalP"/>
    </source>
</evidence>
<dbReference type="PANTHER" id="PTHR22917:SF6">
    <property type="entry name" value="EG:8D8.2 PROTEIN-RELATED"/>
    <property type="match status" value="1"/>
</dbReference>
<dbReference type="AlphaFoldDB" id="A0A8S3RKZ3"/>
<dbReference type="EMBL" id="CAJPWZ010001220">
    <property type="protein sequence ID" value="CAG2210080.1"/>
    <property type="molecule type" value="Genomic_DNA"/>
</dbReference>
<keyword evidence="5" id="KW-1185">Reference proteome</keyword>
<dbReference type="Pfam" id="PF01033">
    <property type="entry name" value="Somatomedin_B"/>
    <property type="match status" value="2"/>
</dbReference>
<dbReference type="PROSITE" id="PS00524">
    <property type="entry name" value="SMB_1"/>
    <property type="match status" value="2"/>
</dbReference>
<dbReference type="PANTHER" id="PTHR22917">
    <property type="entry name" value="HEMOPEXIN DOMAIN-CONTAINING PROTEIN"/>
    <property type="match status" value="1"/>
</dbReference>
<dbReference type="PROSITE" id="PS50958">
    <property type="entry name" value="SMB_2"/>
    <property type="match status" value="2"/>
</dbReference>
<proteinExistence type="predicted"/>
<comment type="caution">
    <text evidence="4">The sequence shown here is derived from an EMBL/GenBank/DDBJ whole genome shotgun (WGS) entry which is preliminary data.</text>
</comment>
<evidence type="ECO:0000259" key="3">
    <source>
        <dbReference type="PROSITE" id="PS50958"/>
    </source>
</evidence>
<organism evidence="4 5">
    <name type="scientific">Mytilus edulis</name>
    <name type="common">Blue mussel</name>
    <dbReference type="NCBI Taxonomy" id="6550"/>
    <lineage>
        <taxon>Eukaryota</taxon>
        <taxon>Metazoa</taxon>
        <taxon>Spiralia</taxon>
        <taxon>Lophotrochozoa</taxon>
        <taxon>Mollusca</taxon>
        <taxon>Bivalvia</taxon>
        <taxon>Autobranchia</taxon>
        <taxon>Pteriomorphia</taxon>
        <taxon>Mytilida</taxon>
        <taxon>Mytiloidea</taxon>
        <taxon>Mytilidae</taxon>
        <taxon>Mytilinae</taxon>
        <taxon>Mytilus</taxon>
    </lineage>
</organism>
<dbReference type="Proteomes" id="UP000683360">
    <property type="component" value="Unassembled WGS sequence"/>
</dbReference>
<name>A0A8S3RKZ3_MYTED</name>
<dbReference type="InterPro" id="IPR051298">
    <property type="entry name" value="Heme_transport/Cell_adhesion"/>
</dbReference>
<evidence type="ECO:0000256" key="1">
    <source>
        <dbReference type="ARBA" id="ARBA00023157"/>
    </source>
</evidence>